<evidence type="ECO:0000256" key="10">
    <source>
        <dbReference type="ARBA" id="ARBA00023273"/>
    </source>
</evidence>
<feature type="compositionally biased region" description="Acidic residues" evidence="13">
    <location>
        <begin position="756"/>
        <end position="791"/>
    </location>
</feature>
<dbReference type="RefSeq" id="XP_038050288.1">
    <property type="nucleotide sequence ID" value="XM_038194360.1"/>
</dbReference>
<feature type="coiled-coil region" evidence="12">
    <location>
        <begin position="132"/>
        <end position="159"/>
    </location>
</feature>
<dbReference type="Proteomes" id="UP000887568">
    <property type="component" value="Unplaced"/>
</dbReference>
<feature type="coiled-coil region" evidence="12">
    <location>
        <begin position="214"/>
        <end position="248"/>
    </location>
</feature>
<keyword evidence="16" id="KW-1185">Reference proteome</keyword>
<feature type="compositionally biased region" description="Acidic residues" evidence="13">
    <location>
        <begin position="1015"/>
        <end position="1027"/>
    </location>
</feature>
<feature type="domain" description="C2H2-type" evidence="14">
    <location>
        <begin position="182"/>
        <end position="210"/>
    </location>
</feature>
<dbReference type="PANTHER" id="PTHR21502:SF3">
    <property type="entry name" value="CILIUM ASSEMBLY PROTEIN DZIP1L"/>
    <property type="match status" value="1"/>
</dbReference>
<feature type="compositionally biased region" description="Acidic residues" evidence="13">
    <location>
        <begin position="514"/>
        <end position="534"/>
    </location>
</feature>
<evidence type="ECO:0000256" key="12">
    <source>
        <dbReference type="SAM" id="Coils"/>
    </source>
</evidence>
<evidence type="ECO:0000256" key="11">
    <source>
        <dbReference type="PROSITE-ProRule" id="PRU00042"/>
    </source>
</evidence>
<name>A0A913ZES4_PATMI</name>
<evidence type="ECO:0000256" key="9">
    <source>
        <dbReference type="ARBA" id="ARBA00023212"/>
    </source>
</evidence>
<feature type="compositionally biased region" description="Polar residues" evidence="13">
    <location>
        <begin position="683"/>
        <end position="701"/>
    </location>
</feature>
<feature type="region of interest" description="Disordered" evidence="13">
    <location>
        <begin position="434"/>
        <end position="461"/>
    </location>
</feature>
<keyword evidence="5" id="KW-0479">Metal-binding</keyword>
<dbReference type="PROSITE" id="PS00028">
    <property type="entry name" value="ZINC_FINGER_C2H2_1"/>
    <property type="match status" value="1"/>
</dbReference>
<feature type="compositionally biased region" description="Basic and acidic residues" evidence="13">
    <location>
        <begin position="407"/>
        <end position="417"/>
    </location>
</feature>
<dbReference type="PANTHER" id="PTHR21502">
    <property type="entry name" value="ZINC FINGER PROTEIN DZIP1"/>
    <property type="match status" value="1"/>
</dbReference>
<dbReference type="GO" id="GO:0005814">
    <property type="term" value="C:centriole"/>
    <property type="evidence" value="ECO:0007669"/>
    <property type="project" value="UniProtKB-SubCell"/>
</dbReference>
<dbReference type="InterPro" id="IPR032714">
    <property type="entry name" value="DZIP1_N"/>
</dbReference>
<keyword evidence="6 11" id="KW-0863">Zinc-finger</keyword>
<dbReference type="EnsemblMetazoa" id="XM_038194360.1">
    <property type="protein sequence ID" value="XP_038050288.1"/>
    <property type="gene ID" value="LOC119723616"/>
</dbReference>
<feature type="compositionally biased region" description="Basic and acidic residues" evidence="13">
    <location>
        <begin position="343"/>
        <end position="361"/>
    </location>
</feature>
<feature type="compositionally biased region" description="Basic residues" evidence="13">
    <location>
        <begin position="645"/>
        <end position="661"/>
    </location>
</feature>
<feature type="region of interest" description="Disordered" evidence="13">
    <location>
        <begin position="343"/>
        <end position="417"/>
    </location>
</feature>
<evidence type="ECO:0000256" key="13">
    <source>
        <dbReference type="SAM" id="MobiDB-lite"/>
    </source>
</evidence>
<feature type="compositionally biased region" description="Basic and acidic residues" evidence="13">
    <location>
        <begin position="372"/>
        <end position="394"/>
    </location>
</feature>
<feature type="compositionally biased region" description="Basic and acidic residues" evidence="13">
    <location>
        <begin position="434"/>
        <end position="446"/>
    </location>
</feature>
<comment type="subcellular location">
    <subcellularLocation>
        <location evidence="2">Cytoplasm</location>
        <location evidence="2">Cytoskeleton</location>
        <location evidence="2">Cilium basal body</location>
    </subcellularLocation>
    <subcellularLocation>
        <location evidence="1">Cytoplasm</location>
        <location evidence="1">Cytoskeleton</location>
        <location evidence="1">Microtubule organizing center</location>
        <location evidence="1">Centrosome</location>
        <location evidence="1">Centriole</location>
    </subcellularLocation>
</comment>
<dbReference type="GO" id="GO:0060271">
    <property type="term" value="P:cilium assembly"/>
    <property type="evidence" value="ECO:0007669"/>
    <property type="project" value="TreeGrafter"/>
</dbReference>
<evidence type="ECO:0000256" key="7">
    <source>
        <dbReference type="ARBA" id="ARBA00022833"/>
    </source>
</evidence>
<evidence type="ECO:0000313" key="16">
    <source>
        <dbReference type="Proteomes" id="UP000887568"/>
    </source>
</evidence>
<dbReference type="Pfam" id="PF13815">
    <property type="entry name" value="Dzip-like_N"/>
    <property type="match status" value="1"/>
</dbReference>
<feature type="compositionally biased region" description="Polar residues" evidence="13">
    <location>
        <begin position="972"/>
        <end position="1007"/>
    </location>
</feature>
<evidence type="ECO:0000313" key="15">
    <source>
        <dbReference type="EnsemblMetazoa" id="XP_038050288.1"/>
    </source>
</evidence>
<dbReference type="Gene3D" id="3.30.160.60">
    <property type="entry name" value="Classic Zinc Finger"/>
    <property type="match status" value="1"/>
</dbReference>
<evidence type="ECO:0000256" key="6">
    <source>
        <dbReference type="ARBA" id="ARBA00022771"/>
    </source>
</evidence>
<evidence type="ECO:0000256" key="5">
    <source>
        <dbReference type="ARBA" id="ARBA00022723"/>
    </source>
</evidence>
<feature type="compositionally biased region" description="Acidic residues" evidence="13">
    <location>
        <begin position="819"/>
        <end position="835"/>
    </location>
</feature>
<feature type="compositionally biased region" description="Acidic residues" evidence="13">
    <location>
        <begin position="552"/>
        <end position="575"/>
    </location>
</feature>
<dbReference type="GeneID" id="119723616"/>
<protein>
    <recommendedName>
        <fullName evidence="14">C2H2-type domain-containing protein</fullName>
    </recommendedName>
</protein>
<evidence type="ECO:0000256" key="3">
    <source>
        <dbReference type="ARBA" id="ARBA00009131"/>
    </source>
</evidence>
<proteinExistence type="inferred from homology"/>
<keyword evidence="9" id="KW-0206">Cytoskeleton</keyword>
<evidence type="ECO:0000259" key="14">
    <source>
        <dbReference type="PROSITE" id="PS50157"/>
    </source>
</evidence>
<organism evidence="15 16">
    <name type="scientific">Patiria miniata</name>
    <name type="common">Bat star</name>
    <name type="synonym">Asterina miniata</name>
    <dbReference type="NCBI Taxonomy" id="46514"/>
    <lineage>
        <taxon>Eukaryota</taxon>
        <taxon>Metazoa</taxon>
        <taxon>Echinodermata</taxon>
        <taxon>Eleutherozoa</taxon>
        <taxon>Asterozoa</taxon>
        <taxon>Asteroidea</taxon>
        <taxon>Valvatacea</taxon>
        <taxon>Valvatida</taxon>
        <taxon>Asterinidae</taxon>
        <taxon>Patiria</taxon>
    </lineage>
</organism>
<dbReference type="GO" id="GO:0036064">
    <property type="term" value="C:ciliary basal body"/>
    <property type="evidence" value="ECO:0007669"/>
    <property type="project" value="TreeGrafter"/>
</dbReference>
<dbReference type="GO" id="GO:0008270">
    <property type="term" value="F:zinc ion binding"/>
    <property type="evidence" value="ECO:0007669"/>
    <property type="project" value="UniProtKB-KW"/>
</dbReference>
<dbReference type="Pfam" id="PF25977">
    <property type="entry name" value="DZIP1"/>
    <property type="match status" value="1"/>
</dbReference>
<dbReference type="OrthoDB" id="515971at2759"/>
<sequence length="1027" mass="115410">MMHGSYYPSPRGAGGSTSYVYTNGHVPNGTPRAAPTAMNGGPGFTFQKRQERIDWRKMASVDVDRVMRELDFATLQDVIMTVTFCDITAEVDMRSMDPNFIKLFQLSQLIAEYLLHSQNYLTHSISLTQEKLQQSEESHNATQVEVSKVRQEVKKIKEECHKRKKMLKQQQNLIQAGANNYHKCPYCVKAFVHAAYLQSHLTRKHPEYVPPSADSEAKRQRESLEREIEGFKERLRLTESQMEEERRTMHQQMTAHKESLAREDSKRLEELQRQQMDSWKQEQLESQRSEMERMQEMFMKELKEMNEKYSSSQLALEDLQSKYGKKSMLGTLEDEDEMADLKKQIKRLKDESDQRNRDLQDKLASTQSSMREQAKMFKDQSKQTRRDHKDEMQELKSQLDQTQAALRIEREGGSNIGRKYEKQIQQLLQESKDQQKVLRAKEKEINSLKSRPPPPPIVPEVKPAVVNQTPVSSGQHALPVKRLDLIYAQKSPAKPPPSPTAKKAPPILAKSLSSEEEEEEESDEDLESAEEEGEISMRSTQEDLLAASSSEDYSDGEISITDDNESDNNTLEDDEREKLKQDLESHLRKNLEKQGVPEGVKGITSNSLDNKLRRLKEQRQVLARAHPTFYDIRKRLKEDVEKMVAGKRRGAKKMAASKRPKSTSPKPKPTAKLSKGKHPASKTPHQSQAKTAKPSTSSSGVKRSGVGHAQQSIKEPARQVPPPVAPRSSELPKSSSLKSGSKPPGSPARVSFDVNGEADFDSDAEDEDDDTSEDEEEEDDSDFSLDEDSPDADINRRPPVSIPASSLPTQPSARGTAEGMDDDSEWDSEDISELEEMSREENGRGSQRQQKEEQEWQQQQERKARPIPAGRPKSPAIAKKAEQIEQLLSSRRSDHKPVGGVDLGVKGQSSNLRPDSRDDVRSPSPRIPTLPDASDEDDDDSFAVSSLDGSNYSVPRTKAPSGPVPAPRQGSRPPTTGSRKSDTDMSNTYGTSMWGSSKGQGESGTAKSSLVSVTDFDDDDDLDLSDL</sequence>
<feature type="region of interest" description="Disordered" evidence="13">
    <location>
        <begin position="635"/>
        <end position="1027"/>
    </location>
</feature>
<keyword evidence="4" id="KW-0963">Cytoplasm</keyword>
<dbReference type="AlphaFoldDB" id="A0A913ZES4"/>
<dbReference type="InterPro" id="IPR058883">
    <property type="entry name" value="DZIP1_dom"/>
</dbReference>
<dbReference type="GO" id="GO:0005737">
    <property type="term" value="C:cytoplasm"/>
    <property type="evidence" value="ECO:0007669"/>
    <property type="project" value="TreeGrafter"/>
</dbReference>
<dbReference type="InterPro" id="IPR051241">
    <property type="entry name" value="DZIP_RILPL"/>
</dbReference>
<feature type="compositionally biased region" description="Low complexity" evidence="13">
    <location>
        <begin position="726"/>
        <end position="743"/>
    </location>
</feature>
<dbReference type="OMA" id="LMPHGFD"/>
<feature type="compositionally biased region" description="Polar residues" evidence="13">
    <location>
        <begin position="395"/>
        <end position="404"/>
    </location>
</feature>
<evidence type="ECO:0000256" key="4">
    <source>
        <dbReference type="ARBA" id="ARBA00022490"/>
    </source>
</evidence>
<keyword evidence="7" id="KW-0862">Zinc</keyword>
<dbReference type="InterPro" id="IPR013087">
    <property type="entry name" value="Znf_C2H2_type"/>
</dbReference>
<comment type="similarity">
    <text evidence="3">Belongs to the DZIP C2H2-type zinc-finger protein family.</text>
</comment>
<evidence type="ECO:0000256" key="8">
    <source>
        <dbReference type="ARBA" id="ARBA00023054"/>
    </source>
</evidence>
<feature type="compositionally biased region" description="Polar residues" evidence="13">
    <location>
        <begin position="803"/>
        <end position="813"/>
    </location>
</feature>
<keyword evidence="10" id="KW-0966">Cell projection</keyword>
<feature type="compositionally biased region" description="Low complexity" evidence="13">
    <location>
        <begin position="662"/>
        <end position="673"/>
    </location>
</feature>
<accession>A0A913ZES4</accession>
<feature type="compositionally biased region" description="Basic and acidic residues" evidence="13">
    <location>
        <begin position="836"/>
        <end position="864"/>
    </location>
</feature>
<feature type="compositionally biased region" description="Basic and acidic residues" evidence="13">
    <location>
        <begin position="635"/>
        <end position="644"/>
    </location>
</feature>
<evidence type="ECO:0000256" key="2">
    <source>
        <dbReference type="ARBA" id="ARBA00004120"/>
    </source>
</evidence>
<keyword evidence="8 12" id="KW-0175">Coiled coil</keyword>
<reference evidence="15" key="1">
    <citation type="submission" date="2022-11" db="UniProtKB">
        <authorList>
            <consortium name="EnsemblMetazoa"/>
        </authorList>
    </citation>
    <scope>IDENTIFICATION</scope>
</reference>
<evidence type="ECO:0000256" key="1">
    <source>
        <dbReference type="ARBA" id="ARBA00004114"/>
    </source>
</evidence>
<dbReference type="PROSITE" id="PS50157">
    <property type="entry name" value="ZINC_FINGER_C2H2_2"/>
    <property type="match status" value="1"/>
</dbReference>
<feature type="region of interest" description="Disordered" evidence="13">
    <location>
        <begin position="488"/>
        <end position="579"/>
    </location>
</feature>